<evidence type="ECO:0000313" key="2">
    <source>
        <dbReference type="EMBL" id="GAA4260809.1"/>
    </source>
</evidence>
<name>A0ABP8DP16_9ACTN</name>
<comment type="caution">
    <text evidence="2">The sequence shown here is derived from an EMBL/GenBank/DDBJ whole genome shotgun (WGS) entry which is preliminary data.</text>
</comment>
<gene>
    <name evidence="2" type="ORF">GCM10022255_090940</name>
</gene>
<protein>
    <recommendedName>
        <fullName evidence="4">Secreted protein</fullName>
    </recommendedName>
</protein>
<keyword evidence="1" id="KW-0732">Signal</keyword>
<evidence type="ECO:0000256" key="1">
    <source>
        <dbReference type="SAM" id="SignalP"/>
    </source>
</evidence>
<proteinExistence type="predicted"/>
<dbReference type="RefSeq" id="WP_345137719.1">
    <property type="nucleotide sequence ID" value="NZ_BAABAT010000042.1"/>
</dbReference>
<accession>A0ABP8DP16</accession>
<evidence type="ECO:0008006" key="4">
    <source>
        <dbReference type="Google" id="ProtNLM"/>
    </source>
</evidence>
<sequence>MPLVNRVKVFRAGFVALVVTAIAVFAAPTPSMAGGDQYFVACEGVWASCQTGTKVAGPVGVCLMADAYYHSTIVCIDYDGDYVYVKDNKADGQSAMARIDSDRGDVLTRYCRNTHGNGTWARCNFNWSEAGEKTVYGGHLINYATMPVDYLWSFSNN</sequence>
<feature type="chain" id="PRO_5047284532" description="Secreted protein" evidence="1">
    <location>
        <begin position="27"/>
        <end position="157"/>
    </location>
</feature>
<reference evidence="3" key="1">
    <citation type="journal article" date="2019" name="Int. J. Syst. Evol. Microbiol.">
        <title>The Global Catalogue of Microorganisms (GCM) 10K type strain sequencing project: providing services to taxonomists for standard genome sequencing and annotation.</title>
        <authorList>
            <consortium name="The Broad Institute Genomics Platform"/>
            <consortium name="The Broad Institute Genome Sequencing Center for Infectious Disease"/>
            <person name="Wu L."/>
            <person name="Ma J."/>
        </authorList>
    </citation>
    <scope>NUCLEOTIDE SEQUENCE [LARGE SCALE GENOMIC DNA]</scope>
    <source>
        <strain evidence="3">JCM 17441</strain>
    </source>
</reference>
<dbReference type="EMBL" id="BAABAT010000042">
    <property type="protein sequence ID" value="GAA4260809.1"/>
    <property type="molecule type" value="Genomic_DNA"/>
</dbReference>
<organism evidence="2 3">
    <name type="scientific">Dactylosporangium darangshiense</name>
    <dbReference type="NCBI Taxonomy" id="579108"/>
    <lineage>
        <taxon>Bacteria</taxon>
        <taxon>Bacillati</taxon>
        <taxon>Actinomycetota</taxon>
        <taxon>Actinomycetes</taxon>
        <taxon>Micromonosporales</taxon>
        <taxon>Micromonosporaceae</taxon>
        <taxon>Dactylosporangium</taxon>
    </lineage>
</organism>
<evidence type="ECO:0000313" key="3">
    <source>
        <dbReference type="Proteomes" id="UP001500620"/>
    </source>
</evidence>
<dbReference type="Proteomes" id="UP001500620">
    <property type="component" value="Unassembled WGS sequence"/>
</dbReference>
<feature type="signal peptide" evidence="1">
    <location>
        <begin position="1"/>
        <end position="26"/>
    </location>
</feature>
<keyword evidence="3" id="KW-1185">Reference proteome</keyword>